<dbReference type="RefSeq" id="XP_022457738.1">
    <property type="nucleotide sequence ID" value="XM_022603903.1"/>
</dbReference>
<evidence type="ECO:0000256" key="3">
    <source>
        <dbReference type="PROSITE-ProRule" id="PRU00221"/>
    </source>
</evidence>
<dbReference type="PANTHER" id="PTHR44090:SF1">
    <property type="entry name" value="SUPERKILLER COMPLEX PROTEIN 8"/>
    <property type="match status" value="1"/>
</dbReference>
<dbReference type="GO" id="GO:0000228">
    <property type="term" value="C:nuclear chromosome"/>
    <property type="evidence" value="ECO:0007669"/>
    <property type="project" value="EnsemblFungi"/>
</dbReference>
<dbReference type="PROSITE" id="PS50082">
    <property type="entry name" value="WD_REPEATS_2"/>
    <property type="match status" value="1"/>
</dbReference>
<dbReference type="SMART" id="SM00320">
    <property type="entry name" value="WD40"/>
    <property type="match status" value="3"/>
</dbReference>
<dbReference type="HOGENOM" id="CLU_065016_0_0_1"/>
<keyword evidence="2" id="KW-0677">Repeat</keyword>
<dbReference type="InterPro" id="IPR036322">
    <property type="entry name" value="WD40_repeat_dom_sf"/>
</dbReference>
<sequence>MGKQYITTAAIGLAHKSDIFDVAVCDRYTITCSSDGFLKFWDNKIEVTEEASKAIFVDKLGLHHISAIEKVRDGSSVVIIATVAFTGRCYLYQYDSQTDEVTKLDSNLPTELSSPKISFWAPNLHIDIADETIYFAATTAVGATYVFKINVPEEGELQLVYTGKTDTNDTSFATAIGIGSGSAIAVGHQNGNVYLYDLKSLRLIYTFPSLGVRLDQDDTGSSLSTVRKAIFSPDCKLMAVARDSGAYGIVALYDVKYGETIGTLSVPTHSSNVSVGGYTHEGWCLAIDFNEGGTLLATAGYDDKVRIWNVDTRERESTITISRTDVADEAVDQEDQSDNLVTSSLKFLKKGVRTGAGTDTNEGLVVVGLDRAIRWYREAGGI</sequence>
<dbReference type="GO" id="GO:0065004">
    <property type="term" value="P:protein-DNA complex assembly"/>
    <property type="evidence" value="ECO:0007669"/>
    <property type="project" value="EnsemblFungi"/>
</dbReference>
<dbReference type="Pfam" id="PF00400">
    <property type="entry name" value="WD40"/>
    <property type="match status" value="2"/>
</dbReference>
<evidence type="ECO:0000313" key="4">
    <source>
        <dbReference type="EMBL" id="CDK25727.1"/>
    </source>
</evidence>
<dbReference type="InterPro" id="IPR019775">
    <property type="entry name" value="WD40_repeat_CS"/>
</dbReference>
<dbReference type="Proteomes" id="UP000019384">
    <property type="component" value="Unassembled WGS sequence"/>
</dbReference>
<dbReference type="PANTHER" id="PTHR44090">
    <property type="entry name" value="WD REPEAT-CONTAINING PROTEIN 61"/>
    <property type="match status" value="1"/>
</dbReference>
<dbReference type="GO" id="GO:0070481">
    <property type="term" value="P:nuclear-transcribed mRNA catabolic process, non-stop decay"/>
    <property type="evidence" value="ECO:0007669"/>
    <property type="project" value="EnsemblFungi"/>
</dbReference>
<protein>
    <submittedName>
        <fullName evidence="4">Uncharacterized protein</fullName>
    </submittedName>
</protein>
<dbReference type="InterPro" id="IPR051510">
    <property type="entry name" value="SKI8"/>
</dbReference>
<dbReference type="PROSITE" id="PS50294">
    <property type="entry name" value="WD_REPEATS_REGION"/>
    <property type="match status" value="1"/>
</dbReference>
<name>W6MLK8_9ASCO</name>
<dbReference type="OrthoDB" id="10251741at2759"/>
<dbReference type="EMBL" id="HG793126">
    <property type="protein sequence ID" value="CDK25727.1"/>
    <property type="molecule type" value="Genomic_DNA"/>
</dbReference>
<gene>
    <name evidence="4" type="ORF">KUCA_T00001697001</name>
</gene>
<dbReference type="Gene3D" id="2.130.10.10">
    <property type="entry name" value="YVTN repeat-like/Quinoprotein amine dehydrogenase"/>
    <property type="match status" value="1"/>
</dbReference>
<dbReference type="GO" id="GO:0070478">
    <property type="term" value="P:nuclear-transcribed mRNA catabolic process, 3'-5' exonucleolytic nonsense-mediated decay"/>
    <property type="evidence" value="ECO:0007669"/>
    <property type="project" value="EnsemblFungi"/>
</dbReference>
<keyword evidence="5" id="KW-1185">Reference proteome</keyword>
<dbReference type="SUPFAM" id="SSF50978">
    <property type="entry name" value="WD40 repeat-like"/>
    <property type="match status" value="1"/>
</dbReference>
<dbReference type="STRING" id="1382522.W6MLK8"/>
<dbReference type="GO" id="GO:0055087">
    <property type="term" value="C:Ski complex"/>
    <property type="evidence" value="ECO:0007669"/>
    <property type="project" value="EnsemblFungi"/>
</dbReference>
<evidence type="ECO:0000256" key="2">
    <source>
        <dbReference type="ARBA" id="ARBA00022737"/>
    </source>
</evidence>
<dbReference type="GeneID" id="34519126"/>
<reference evidence="4" key="1">
    <citation type="submission" date="2013-12" db="EMBL/GenBank/DDBJ databases">
        <authorList>
            <person name="Genoscope - CEA"/>
        </authorList>
    </citation>
    <scope>NUCLEOTIDE SEQUENCE</scope>
    <source>
        <strain evidence="4">CBS 1993</strain>
    </source>
</reference>
<dbReference type="PROSITE" id="PS00678">
    <property type="entry name" value="WD_REPEATS_1"/>
    <property type="match status" value="1"/>
</dbReference>
<keyword evidence="1 3" id="KW-0853">WD repeat</keyword>
<dbReference type="AlphaFoldDB" id="W6MLK8"/>
<feature type="repeat" description="WD" evidence="3">
    <location>
        <begin position="277"/>
        <end position="318"/>
    </location>
</feature>
<evidence type="ECO:0000256" key="1">
    <source>
        <dbReference type="ARBA" id="ARBA00022574"/>
    </source>
</evidence>
<dbReference type="InterPro" id="IPR015943">
    <property type="entry name" value="WD40/YVTN_repeat-like_dom_sf"/>
</dbReference>
<proteinExistence type="predicted"/>
<evidence type="ECO:0000313" key="5">
    <source>
        <dbReference type="Proteomes" id="UP000019384"/>
    </source>
</evidence>
<reference evidence="4" key="2">
    <citation type="submission" date="2014-02" db="EMBL/GenBank/DDBJ databases">
        <title>Complete DNA sequence of /Kuraishia capsulata/ illustrates novel genomic features among budding yeasts (/Saccharomycotina/).</title>
        <authorList>
            <person name="Morales L."/>
            <person name="Noel B."/>
            <person name="Porcel B."/>
            <person name="Marcet-Houben M."/>
            <person name="Hullo M-F."/>
            <person name="Sacerdot C."/>
            <person name="Tekaia F."/>
            <person name="Leh-Louis V."/>
            <person name="Despons L."/>
            <person name="Khanna V."/>
            <person name="Aury J-M."/>
            <person name="Barbe V."/>
            <person name="Couloux A."/>
            <person name="Labadie K."/>
            <person name="Pelletier E."/>
            <person name="Souciet J-L."/>
            <person name="Boekhout T."/>
            <person name="Gabaldon T."/>
            <person name="Wincker P."/>
            <person name="Dujon B."/>
        </authorList>
    </citation>
    <scope>NUCLEOTIDE SEQUENCE</scope>
    <source>
        <strain evidence="4">CBS 1993</strain>
    </source>
</reference>
<accession>W6MLK8</accession>
<dbReference type="GO" id="GO:0007131">
    <property type="term" value="P:reciprocal meiotic recombination"/>
    <property type="evidence" value="ECO:0007669"/>
    <property type="project" value="EnsemblFungi"/>
</dbReference>
<dbReference type="InterPro" id="IPR001680">
    <property type="entry name" value="WD40_rpt"/>
</dbReference>
<organism evidence="4 5">
    <name type="scientific">Kuraishia capsulata CBS 1993</name>
    <dbReference type="NCBI Taxonomy" id="1382522"/>
    <lineage>
        <taxon>Eukaryota</taxon>
        <taxon>Fungi</taxon>
        <taxon>Dikarya</taxon>
        <taxon>Ascomycota</taxon>
        <taxon>Saccharomycotina</taxon>
        <taxon>Pichiomycetes</taxon>
        <taxon>Pichiales</taxon>
        <taxon>Pichiaceae</taxon>
        <taxon>Kuraishia</taxon>
    </lineage>
</organism>